<proteinExistence type="predicted"/>
<protein>
    <recommendedName>
        <fullName evidence="3">Glutaredoxin domain-containing protein</fullName>
    </recommendedName>
</protein>
<dbReference type="Pfam" id="PF00462">
    <property type="entry name" value="Glutaredoxin"/>
    <property type="match status" value="1"/>
</dbReference>
<dbReference type="OrthoDB" id="423313at2759"/>
<keyword evidence="2" id="KW-1133">Transmembrane helix</keyword>
<name>A0A4Y9XT67_9AGAM</name>
<dbReference type="InterPro" id="IPR036249">
    <property type="entry name" value="Thioredoxin-like_sf"/>
</dbReference>
<sequence>MDKSFCANRPPDAFRNSQHDDVQAARVRTHVPPAPPPRPRVRKSKLKAQIPVRPRNINGRRLRRRRLLYPLLAGSALLLFLFFSSSHDLLSLPPALQGLHPLSRASIAHLVRPRADEISGLLYFVTQRPDAVLSLESAGAGVGLDPAKPIDLKVYEGGDKVDWTKAVKMMNAETPLVVFSKTYCPYSKRAKELLKNYDLVPAPKVVEVDLRDDGDLIKAILTRLTGRSTFPNVVLLGKSIGGSDQLSELHREGKLKALLEVAGLKVQADIKVPERQS</sequence>
<dbReference type="STRING" id="205917.A0A4Y9XT67"/>
<keyword evidence="2" id="KW-0812">Transmembrane</keyword>
<dbReference type="PANTHER" id="PTHR45694:SF5">
    <property type="entry name" value="GLUTAREDOXIN 2"/>
    <property type="match status" value="1"/>
</dbReference>
<dbReference type="PRINTS" id="PR00160">
    <property type="entry name" value="GLUTAREDOXIN"/>
</dbReference>
<feature type="region of interest" description="Disordered" evidence="1">
    <location>
        <begin position="1"/>
        <end position="46"/>
    </location>
</feature>
<dbReference type="PROSITE" id="PS51354">
    <property type="entry name" value="GLUTAREDOXIN_2"/>
    <property type="match status" value="1"/>
</dbReference>
<feature type="domain" description="Glutaredoxin" evidence="3">
    <location>
        <begin position="177"/>
        <end position="239"/>
    </location>
</feature>
<gene>
    <name evidence="4" type="ORF">EVG20_g10158</name>
</gene>
<dbReference type="GO" id="GO:0005796">
    <property type="term" value="C:Golgi lumen"/>
    <property type="evidence" value="ECO:0007669"/>
    <property type="project" value="TreeGrafter"/>
</dbReference>
<dbReference type="GO" id="GO:0034599">
    <property type="term" value="P:cellular response to oxidative stress"/>
    <property type="evidence" value="ECO:0007669"/>
    <property type="project" value="TreeGrafter"/>
</dbReference>
<keyword evidence="2" id="KW-0472">Membrane</keyword>
<comment type="caution">
    <text evidence="4">The sequence shown here is derived from an EMBL/GenBank/DDBJ whole genome shotgun (WGS) entry which is preliminary data.</text>
</comment>
<reference evidence="4 5" key="1">
    <citation type="submission" date="2019-02" db="EMBL/GenBank/DDBJ databases">
        <title>Genome sequencing of the rare red list fungi Dentipellis fragilis.</title>
        <authorList>
            <person name="Buettner E."/>
            <person name="Kellner H."/>
        </authorList>
    </citation>
    <scope>NUCLEOTIDE SEQUENCE [LARGE SCALE GENOMIC DNA]</scope>
    <source>
        <strain evidence="4 5">DSM 105465</strain>
    </source>
</reference>
<dbReference type="EMBL" id="SEOQ01001167">
    <property type="protein sequence ID" value="TFY53340.1"/>
    <property type="molecule type" value="Genomic_DNA"/>
</dbReference>
<dbReference type="Gene3D" id="3.40.30.10">
    <property type="entry name" value="Glutaredoxin"/>
    <property type="match status" value="1"/>
</dbReference>
<organism evidence="4 5">
    <name type="scientific">Dentipellis fragilis</name>
    <dbReference type="NCBI Taxonomy" id="205917"/>
    <lineage>
        <taxon>Eukaryota</taxon>
        <taxon>Fungi</taxon>
        <taxon>Dikarya</taxon>
        <taxon>Basidiomycota</taxon>
        <taxon>Agaricomycotina</taxon>
        <taxon>Agaricomycetes</taxon>
        <taxon>Russulales</taxon>
        <taxon>Hericiaceae</taxon>
        <taxon>Dentipellis</taxon>
    </lineage>
</organism>
<dbReference type="CDD" id="cd03419">
    <property type="entry name" value="GRX_GRXh_1_2_like"/>
    <property type="match status" value="1"/>
</dbReference>
<keyword evidence="5" id="KW-1185">Reference proteome</keyword>
<evidence type="ECO:0000256" key="1">
    <source>
        <dbReference type="SAM" id="MobiDB-lite"/>
    </source>
</evidence>
<evidence type="ECO:0000313" key="4">
    <source>
        <dbReference type="EMBL" id="TFY53340.1"/>
    </source>
</evidence>
<dbReference type="GO" id="GO:0015038">
    <property type="term" value="F:glutathione disulfide oxidoreductase activity"/>
    <property type="evidence" value="ECO:0007669"/>
    <property type="project" value="TreeGrafter"/>
</dbReference>
<accession>A0A4Y9XT67</accession>
<dbReference type="InterPro" id="IPR002109">
    <property type="entry name" value="Glutaredoxin"/>
</dbReference>
<dbReference type="Proteomes" id="UP000298327">
    <property type="component" value="Unassembled WGS sequence"/>
</dbReference>
<dbReference type="PANTHER" id="PTHR45694">
    <property type="entry name" value="GLUTAREDOXIN 2"/>
    <property type="match status" value="1"/>
</dbReference>
<evidence type="ECO:0000259" key="3">
    <source>
        <dbReference type="Pfam" id="PF00462"/>
    </source>
</evidence>
<evidence type="ECO:0000313" key="5">
    <source>
        <dbReference type="Proteomes" id="UP000298327"/>
    </source>
</evidence>
<dbReference type="SUPFAM" id="SSF52833">
    <property type="entry name" value="Thioredoxin-like"/>
    <property type="match status" value="1"/>
</dbReference>
<feature type="transmembrane region" description="Helical" evidence="2">
    <location>
        <begin position="67"/>
        <end position="84"/>
    </location>
</feature>
<dbReference type="GO" id="GO:0005801">
    <property type="term" value="C:cis-Golgi network"/>
    <property type="evidence" value="ECO:0007669"/>
    <property type="project" value="TreeGrafter"/>
</dbReference>
<dbReference type="GO" id="GO:0000324">
    <property type="term" value="C:fungal-type vacuole"/>
    <property type="evidence" value="ECO:0007669"/>
    <property type="project" value="TreeGrafter"/>
</dbReference>
<evidence type="ECO:0000256" key="2">
    <source>
        <dbReference type="SAM" id="Phobius"/>
    </source>
</evidence>
<dbReference type="InterPro" id="IPR014025">
    <property type="entry name" value="Glutaredoxin_subgr"/>
</dbReference>
<dbReference type="AlphaFoldDB" id="A0A4Y9XT67"/>